<sequence length="131" mass="13916">MRAICCDTASRAGTGTCAGPPEEDTGVVKSQDTPFVGGPLDGRVLPVLLGPTGHPPKWYRVPVPDAAGGPPTVLVYRRVEAGRSSRLGLHQGWKYEYRPEGRSREGLGWPWSKPRRTPGATPGGGPDTADE</sequence>
<accession>A0ABP7KLV7</accession>
<evidence type="ECO:0000313" key="3">
    <source>
        <dbReference type="Proteomes" id="UP001501563"/>
    </source>
</evidence>
<gene>
    <name evidence="2" type="ORF">GCM10022207_56280</name>
</gene>
<evidence type="ECO:0000313" key="2">
    <source>
        <dbReference type="EMBL" id="GAA3882173.1"/>
    </source>
</evidence>
<dbReference type="EMBL" id="BAAAZA010000018">
    <property type="protein sequence ID" value="GAA3882173.1"/>
    <property type="molecule type" value="Genomic_DNA"/>
</dbReference>
<feature type="compositionally biased region" description="Basic and acidic residues" evidence="1">
    <location>
        <begin position="93"/>
        <end position="105"/>
    </location>
</feature>
<feature type="region of interest" description="Disordered" evidence="1">
    <location>
        <begin position="90"/>
        <end position="131"/>
    </location>
</feature>
<organism evidence="2 3">
    <name type="scientific">Streptomyces lannensis</name>
    <dbReference type="NCBI Taxonomy" id="766498"/>
    <lineage>
        <taxon>Bacteria</taxon>
        <taxon>Bacillati</taxon>
        <taxon>Actinomycetota</taxon>
        <taxon>Actinomycetes</taxon>
        <taxon>Kitasatosporales</taxon>
        <taxon>Streptomycetaceae</taxon>
        <taxon>Streptomyces</taxon>
    </lineage>
</organism>
<evidence type="ECO:0000256" key="1">
    <source>
        <dbReference type="SAM" id="MobiDB-lite"/>
    </source>
</evidence>
<proteinExistence type="predicted"/>
<reference evidence="3" key="1">
    <citation type="journal article" date="2019" name="Int. J. Syst. Evol. Microbiol.">
        <title>The Global Catalogue of Microorganisms (GCM) 10K type strain sequencing project: providing services to taxonomists for standard genome sequencing and annotation.</title>
        <authorList>
            <consortium name="The Broad Institute Genomics Platform"/>
            <consortium name="The Broad Institute Genome Sequencing Center for Infectious Disease"/>
            <person name="Wu L."/>
            <person name="Ma J."/>
        </authorList>
    </citation>
    <scope>NUCLEOTIDE SEQUENCE [LARGE SCALE GENOMIC DNA]</scope>
    <source>
        <strain evidence="3">JCM 16578</strain>
    </source>
</reference>
<keyword evidence="3" id="KW-1185">Reference proteome</keyword>
<protein>
    <submittedName>
        <fullName evidence="2">Uncharacterized protein</fullName>
    </submittedName>
</protein>
<name>A0ABP7KLV7_9ACTN</name>
<comment type="caution">
    <text evidence="2">The sequence shown here is derived from an EMBL/GenBank/DDBJ whole genome shotgun (WGS) entry which is preliminary data.</text>
</comment>
<feature type="compositionally biased region" description="Gly residues" evidence="1">
    <location>
        <begin position="121"/>
        <end position="131"/>
    </location>
</feature>
<dbReference type="Proteomes" id="UP001501563">
    <property type="component" value="Unassembled WGS sequence"/>
</dbReference>